<evidence type="ECO:0000256" key="4">
    <source>
        <dbReference type="ARBA" id="ARBA00022963"/>
    </source>
</evidence>
<dbReference type="EMBL" id="OU895879">
    <property type="protein sequence ID" value="CAG9806578.1"/>
    <property type="molecule type" value="Genomic_DNA"/>
</dbReference>
<keyword evidence="11" id="KW-1185">Reference proteome</keyword>
<dbReference type="InterPro" id="IPR006693">
    <property type="entry name" value="AB_hydrolase_lipase"/>
</dbReference>
<sequence length="454" mass="52110">MKQFLKFATFMFVVTQVHVKSDTADVVMSVLSSLLSQSRQPEKTTSAAPGILPKVLNPLNWIPKFPDVPWNPDSELTTPEIITRHGYQAETHTVQTEDGYLLNLHRIPCGRAGCDGSIRQPVFLQHGILASSADWIISGPEKGIGFILADLGYDVWLSNLRGNTYSRHHISLSNNDREFWNFSFHEMAIYDLPASIQFIYDHRKRTMGESVSENDLIYVGHSMGTTALFVMLSEMPEYNEKIKLFIALAPVAFMTHVKSPIRFLAPFSKDIERIMKFFGQNEFLPQNKIIKWLSKYGCEMNEVEKYICENTLFVICGFDKDQYNSTLATVIFAHSPAGTSTKTVVHYAQEIQESGNFQNFDYGFEENMRRYGTEKPPHYNLSNVEVPVALFYAQNDWLAGYQDVKKLYMSLPTQSAIDFYKIPFDNFNHVDFIWGIDAPQLVYDKMLHLMRNYK</sequence>
<keyword evidence="4" id="KW-0442">Lipid degradation</keyword>
<proteinExistence type="inferred from homology"/>
<evidence type="ECO:0000256" key="1">
    <source>
        <dbReference type="ARBA" id="ARBA00010701"/>
    </source>
</evidence>
<dbReference type="GO" id="GO:0016042">
    <property type="term" value="P:lipid catabolic process"/>
    <property type="evidence" value="ECO:0007669"/>
    <property type="project" value="UniProtKB-KW"/>
</dbReference>
<reference evidence="10" key="1">
    <citation type="submission" date="2022-01" db="EMBL/GenBank/DDBJ databases">
        <authorList>
            <person name="King R."/>
        </authorList>
    </citation>
    <scope>NUCLEOTIDE SEQUENCE</scope>
</reference>
<evidence type="ECO:0000256" key="5">
    <source>
        <dbReference type="ARBA" id="ARBA00023098"/>
    </source>
</evidence>
<comment type="similarity">
    <text evidence="1">Belongs to the AB hydrolase superfamily. Lipase family.</text>
</comment>
<organism evidence="10 11">
    <name type="scientific">Chironomus riparius</name>
    <dbReference type="NCBI Taxonomy" id="315576"/>
    <lineage>
        <taxon>Eukaryota</taxon>
        <taxon>Metazoa</taxon>
        <taxon>Ecdysozoa</taxon>
        <taxon>Arthropoda</taxon>
        <taxon>Hexapoda</taxon>
        <taxon>Insecta</taxon>
        <taxon>Pterygota</taxon>
        <taxon>Neoptera</taxon>
        <taxon>Endopterygota</taxon>
        <taxon>Diptera</taxon>
        <taxon>Nematocera</taxon>
        <taxon>Chironomoidea</taxon>
        <taxon>Chironomidae</taxon>
        <taxon>Chironominae</taxon>
        <taxon>Chironomus</taxon>
    </lineage>
</organism>
<dbReference type="SUPFAM" id="SSF53474">
    <property type="entry name" value="alpha/beta-Hydrolases"/>
    <property type="match status" value="1"/>
</dbReference>
<feature type="signal peptide" evidence="8">
    <location>
        <begin position="1"/>
        <end position="19"/>
    </location>
</feature>
<evidence type="ECO:0000256" key="2">
    <source>
        <dbReference type="ARBA" id="ARBA00022729"/>
    </source>
</evidence>
<feature type="active site" description="Nucleophile" evidence="7">
    <location>
        <position position="222"/>
    </location>
</feature>
<evidence type="ECO:0000313" key="10">
    <source>
        <dbReference type="EMBL" id="CAG9806578.1"/>
    </source>
</evidence>
<feature type="active site" description="Charge relay system" evidence="7">
    <location>
        <position position="429"/>
    </location>
</feature>
<dbReference type="OrthoDB" id="9974421at2759"/>
<evidence type="ECO:0000256" key="8">
    <source>
        <dbReference type="SAM" id="SignalP"/>
    </source>
</evidence>
<dbReference type="FunFam" id="3.40.50.1820:FF:000021">
    <property type="entry name" value="Lipase"/>
    <property type="match status" value="1"/>
</dbReference>
<evidence type="ECO:0000256" key="7">
    <source>
        <dbReference type="PIRSR" id="PIRSR000862-1"/>
    </source>
</evidence>
<dbReference type="PANTHER" id="PTHR11005">
    <property type="entry name" value="LYSOSOMAL ACID LIPASE-RELATED"/>
    <property type="match status" value="1"/>
</dbReference>
<accession>A0A9N9S0Z5</accession>
<dbReference type="InterPro" id="IPR029058">
    <property type="entry name" value="AB_hydrolase_fold"/>
</dbReference>
<dbReference type="GO" id="GO:0016788">
    <property type="term" value="F:hydrolase activity, acting on ester bonds"/>
    <property type="evidence" value="ECO:0007669"/>
    <property type="project" value="InterPro"/>
</dbReference>
<dbReference type="Pfam" id="PF04083">
    <property type="entry name" value="Abhydro_lipase"/>
    <property type="match status" value="1"/>
</dbReference>
<reference evidence="10" key="2">
    <citation type="submission" date="2022-10" db="EMBL/GenBank/DDBJ databases">
        <authorList>
            <consortium name="ENA_rothamsted_submissions"/>
            <consortium name="culmorum"/>
            <person name="King R."/>
        </authorList>
    </citation>
    <scope>NUCLEOTIDE SEQUENCE</scope>
</reference>
<keyword evidence="2 8" id="KW-0732">Signal</keyword>
<dbReference type="Gene3D" id="3.40.50.1820">
    <property type="entry name" value="alpha/beta hydrolase"/>
    <property type="match status" value="1"/>
</dbReference>
<gene>
    <name evidence="10" type="ORF">CHIRRI_LOCUS9433</name>
</gene>
<evidence type="ECO:0000256" key="3">
    <source>
        <dbReference type="ARBA" id="ARBA00022801"/>
    </source>
</evidence>
<dbReference type="Proteomes" id="UP001153620">
    <property type="component" value="Chromosome 3"/>
</dbReference>
<feature type="chain" id="PRO_5040227911" description="Partial AB-hydrolase lipase domain-containing protein" evidence="8">
    <location>
        <begin position="20"/>
        <end position="454"/>
    </location>
</feature>
<dbReference type="AlphaFoldDB" id="A0A9N9S0Z5"/>
<evidence type="ECO:0000256" key="6">
    <source>
        <dbReference type="ARBA" id="ARBA00023180"/>
    </source>
</evidence>
<evidence type="ECO:0000313" key="11">
    <source>
        <dbReference type="Proteomes" id="UP001153620"/>
    </source>
</evidence>
<dbReference type="InterPro" id="IPR025483">
    <property type="entry name" value="Lipase_euk"/>
</dbReference>
<keyword evidence="3" id="KW-0378">Hydrolase</keyword>
<feature type="domain" description="Partial AB-hydrolase lipase" evidence="9">
    <location>
        <begin position="78"/>
        <end position="138"/>
    </location>
</feature>
<evidence type="ECO:0000259" key="9">
    <source>
        <dbReference type="Pfam" id="PF04083"/>
    </source>
</evidence>
<dbReference type="PIRSF" id="PIRSF000862">
    <property type="entry name" value="Steryl_ester_lip"/>
    <property type="match status" value="1"/>
</dbReference>
<keyword evidence="5" id="KW-0443">Lipid metabolism</keyword>
<name>A0A9N9S0Z5_9DIPT</name>
<keyword evidence="6" id="KW-0325">Glycoprotein</keyword>
<feature type="active site" description="Charge relay system" evidence="7">
    <location>
        <position position="396"/>
    </location>
</feature>
<protein>
    <recommendedName>
        <fullName evidence="9">Partial AB-hydrolase lipase domain-containing protein</fullName>
    </recommendedName>
</protein>